<feature type="domain" description="Suppressor of fused-like" evidence="1">
    <location>
        <begin position="31"/>
        <end position="174"/>
    </location>
</feature>
<evidence type="ECO:0000313" key="2">
    <source>
        <dbReference type="EMBL" id="WNC14018.1"/>
    </source>
</evidence>
<gene>
    <name evidence="2" type="ORF">RGB73_25615</name>
</gene>
<dbReference type="Pfam" id="PF05076">
    <property type="entry name" value="SUFU"/>
    <property type="match status" value="1"/>
</dbReference>
<dbReference type="RefSeq" id="WP_310765860.1">
    <property type="nucleotide sequence ID" value="NZ_CP134050.1"/>
</dbReference>
<organism evidence="2 3">
    <name type="scientific">Brevibacillus brevis</name>
    <name type="common">Bacillus brevis</name>
    <dbReference type="NCBI Taxonomy" id="1393"/>
    <lineage>
        <taxon>Bacteria</taxon>
        <taxon>Bacillati</taxon>
        <taxon>Bacillota</taxon>
        <taxon>Bacilli</taxon>
        <taxon>Bacillales</taxon>
        <taxon>Paenibacillaceae</taxon>
        <taxon>Brevibacillus</taxon>
    </lineage>
</organism>
<dbReference type="EMBL" id="CP134050">
    <property type="protein sequence ID" value="WNC14018.1"/>
    <property type="molecule type" value="Genomic_DNA"/>
</dbReference>
<sequence length="178" mass="20248">MLVVNQLLEHCSRAFGSSGELYCTEEADTLIAVYPPDRSRGWWTYATLELHRTGATECLLYSYRFERELIAHLARVAQQIKETWERKRERLVPGDIFPLSAPIQEESSLDFVIATPADYEEAGFDYFTNGVDVIRMMMLHAIAPSEALFAQKHGLAALEELFARAEVNSLDFMRTPAI</sequence>
<reference evidence="2 3" key="1">
    <citation type="submission" date="2023-09" db="EMBL/GenBank/DDBJ databases">
        <title>Complete Genome and Methylome dissection of Bacillus brevis NEB573 original source of BbsI restriction endonuclease.</title>
        <authorList>
            <person name="Fomenkov A."/>
            <person name="Roberts R.D."/>
        </authorList>
    </citation>
    <scope>NUCLEOTIDE SEQUENCE [LARGE SCALE GENOMIC DNA]</scope>
    <source>
        <strain evidence="2 3">NEB573</strain>
    </source>
</reference>
<dbReference type="Proteomes" id="UP001256827">
    <property type="component" value="Chromosome"/>
</dbReference>
<evidence type="ECO:0000313" key="3">
    <source>
        <dbReference type="Proteomes" id="UP001256827"/>
    </source>
</evidence>
<name>A0ABY9T1P5_BREBE</name>
<protein>
    <submittedName>
        <fullName evidence="2">Suppressor of fused domain protein</fullName>
    </submittedName>
</protein>
<evidence type="ECO:0000259" key="1">
    <source>
        <dbReference type="Pfam" id="PF05076"/>
    </source>
</evidence>
<proteinExistence type="predicted"/>
<keyword evidence="3" id="KW-1185">Reference proteome</keyword>
<accession>A0ABY9T1P5</accession>
<dbReference type="InterPro" id="IPR020941">
    <property type="entry name" value="SUFU-like_domain"/>
</dbReference>